<evidence type="ECO:0000256" key="2">
    <source>
        <dbReference type="SAM" id="SignalP"/>
    </source>
</evidence>
<evidence type="ECO:0000313" key="3">
    <source>
        <dbReference type="EMBL" id="KHJ94423.1"/>
    </source>
</evidence>
<feature type="chain" id="PRO_5002062326" description="Chondroitin proteoglycan 3" evidence="2">
    <location>
        <begin position="21"/>
        <end position="204"/>
    </location>
</feature>
<dbReference type="Proteomes" id="UP000053660">
    <property type="component" value="Unassembled WGS sequence"/>
</dbReference>
<sequence length="204" mass="21845">MQRLILFVLILTAALCITRSEKPEKSSAKPAARKDRATPISAAELFKELSKSMTLKPSVKSSKSKGTEEVESTTAKETEGSQKSPKENVEATTSPKKTCKAFDVCYSNDDCHGGQCVGAFVGKCNCNACLDFWFCESDAACGGLKGACSNTTKTCDCNAGFKAAGYKAYVDALKGLCNEKKCTKDNADKECFGLPCHYGTCMCL</sequence>
<keyword evidence="2" id="KW-0732">Signal</keyword>
<reference evidence="3 4" key="1">
    <citation type="submission" date="2014-03" db="EMBL/GenBank/DDBJ databases">
        <title>Draft genome of the hookworm Oesophagostomum dentatum.</title>
        <authorList>
            <person name="Mitreva M."/>
        </authorList>
    </citation>
    <scope>NUCLEOTIDE SEQUENCE [LARGE SCALE GENOMIC DNA]</scope>
    <source>
        <strain evidence="3 4">OD-Hann</strain>
    </source>
</reference>
<accession>A0A0B1TA21</accession>
<feature type="region of interest" description="Disordered" evidence="1">
    <location>
        <begin position="54"/>
        <end position="89"/>
    </location>
</feature>
<evidence type="ECO:0000313" key="4">
    <source>
        <dbReference type="Proteomes" id="UP000053660"/>
    </source>
</evidence>
<proteinExistence type="predicted"/>
<keyword evidence="4" id="KW-1185">Reference proteome</keyword>
<dbReference type="PANTHER" id="PTHR37973">
    <property type="entry name" value="CHONDROITIN PROTEOGLYCAN 3"/>
    <property type="match status" value="1"/>
</dbReference>
<dbReference type="EMBL" id="KN550338">
    <property type="protein sequence ID" value="KHJ94423.1"/>
    <property type="molecule type" value="Genomic_DNA"/>
</dbReference>
<name>A0A0B1TA21_OESDE</name>
<feature type="compositionally biased region" description="Basic and acidic residues" evidence="1">
    <location>
        <begin position="74"/>
        <end position="89"/>
    </location>
</feature>
<dbReference type="InterPro" id="IPR039260">
    <property type="entry name" value="Cpg-3"/>
</dbReference>
<protein>
    <recommendedName>
        <fullName evidence="5">Chondroitin proteoglycan 3</fullName>
    </recommendedName>
</protein>
<dbReference type="PANTHER" id="PTHR37973:SF1">
    <property type="entry name" value="DICKKOPF_N DOMAIN-CONTAINING PROTEIN"/>
    <property type="match status" value="1"/>
</dbReference>
<feature type="signal peptide" evidence="2">
    <location>
        <begin position="1"/>
        <end position="20"/>
    </location>
</feature>
<evidence type="ECO:0008006" key="5">
    <source>
        <dbReference type="Google" id="ProtNLM"/>
    </source>
</evidence>
<dbReference type="AlphaFoldDB" id="A0A0B1TA21"/>
<gene>
    <name evidence="3" type="ORF">OESDEN_05648</name>
</gene>
<evidence type="ECO:0000256" key="1">
    <source>
        <dbReference type="SAM" id="MobiDB-lite"/>
    </source>
</evidence>
<dbReference type="OrthoDB" id="5816387at2759"/>
<organism evidence="3 4">
    <name type="scientific">Oesophagostomum dentatum</name>
    <name type="common">Nodular worm</name>
    <dbReference type="NCBI Taxonomy" id="61180"/>
    <lineage>
        <taxon>Eukaryota</taxon>
        <taxon>Metazoa</taxon>
        <taxon>Ecdysozoa</taxon>
        <taxon>Nematoda</taxon>
        <taxon>Chromadorea</taxon>
        <taxon>Rhabditida</taxon>
        <taxon>Rhabditina</taxon>
        <taxon>Rhabditomorpha</taxon>
        <taxon>Strongyloidea</taxon>
        <taxon>Strongylidae</taxon>
        <taxon>Oesophagostomum</taxon>
    </lineage>
</organism>